<dbReference type="InterPro" id="IPR047112">
    <property type="entry name" value="RecG/Mfd"/>
</dbReference>
<dbReference type="STRING" id="454171.CP488_00911"/>
<keyword evidence="11" id="KW-0413">Isomerase</keyword>
<dbReference type="CDD" id="cd17992">
    <property type="entry name" value="DEXHc_RecG"/>
    <property type="match status" value="1"/>
</dbReference>
<evidence type="ECO:0000313" key="18">
    <source>
        <dbReference type="EMBL" id="CCW34083.1"/>
    </source>
</evidence>
<dbReference type="InterPro" id="IPR027417">
    <property type="entry name" value="P-loop_NTPase"/>
</dbReference>
<dbReference type="Pfam" id="PF00271">
    <property type="entry name" value="Helicase_C"/>
    <property type="match status" value="1"/>
</dbReference>
<keyword evidence="5 15" id="KW-0378">Hydrolase</keyword>
<dbReference type="GO" id="GO:0003677">
    <property type="term" value="F:DNA binding"/>
    <property type="evidence" value="ECO:0007669"/>
    <property type="project" value="UniProtKB-KW"/>
</dbReference>
<evidence type="ECO:0000256" key="15">
    <source>
        <dbReference type="RuleBase" id="RU363016"/>
    </source>
</evidence>
<dbReference type="Gene3D" id="2.40.50.140">
    <property type="entry name" value="Nucleic acid-binding proteins"/>
    <property type="match status" value="1"/>
</dbReference>
<dbReference type="OrthoDB" id="9804325at2"/>
<name>S0EWJ3_CHTCT</name>
<keyword evidence="7 15" id="KW-0067">ATP-binding</keyword>
<dbReference type="GO" id="GO:0006281">
    <property type="term" value="P:DNA repair"/>
    <property type="evidence" value="ECO:0007669"/>
    <property type="project" value="UniProtKB-UniRule"/>
</dbReference>
<dbReference type="InterPro" id="IPR045562">
    <property type="entry name" value="RecG_dom3_C"/>
</dbReference>
<dbReference type="Gene3D" id="3.40.50.300">
    <property type="entry name" value="P-loop containing nucleotide triphosphate hydrolases"/>
    <property type="match status" value="2"/>
</dbReference>
<dbReference type="SUPFAM" id="SSF50249">
    <property type="entry name" value="Nucleic acid-binding proteins"/>
    <property type="match status" value="1"/>
</dbReference>
<dbReference type="AlphaFoldDB" id="S0EWJ3"/>
<gene>
    <name evidence="18" type="ORF">CCALI_00246</name>
</gene>
<evidence type="ECO:0000259" key="17">
    <source>
        <dbReference type="PROSITE" id="PS51194"/>
    </source>
</evidence>
<dbReference type="PATRIC" id="fig|1303518.3.peg.247"/>
<dbReference type="EC" id="5.6.2.4" evidence="13 15"/>
<dbReference type="PANTHER" id="PTHR47964">
    <property type="entry name" value="ATP-DEPENDENT DNA HELICASE HOMOLOG RECG, CHLOROPLASTIC"/>
    <property type="match status" value="1"/>
</dbReference>
<dbReference type="CDD" id="cd18811">
    <property type="entry name" value="SF2_C_RecG"/>
    <property type="match status" value="1"/>
</dbReference>
<dbReference type="InterPro" id="IPR014001">
    <property type="entry name" value="Helicase_ATP-bd"/>
</dbReference>
<evidence type="ECO:0000256" key="11">
    <source>
        <dbReference type="ARBA" id="ARBA00023235"/>
    </source>
</evidence>
<dbReference type="KEGG" id="ccz:CCALI_00246"/>
<dbReference type="InterPro" id="IPR004609">
    <property type="entry name" value="ATP-dep_DNA_helicase_RecG"/>
</dbReference>
<dbReference type="RefSeq" id="WP_016481647.1">
    <property type="nucleotide sequence ID" value="NC_021487.1"/>
</dbReference>
<evidence type="ECO:0000256" key="8">
    <source>
        <dbReference type="ARBA" id="ARBA00023125"/>
    </source>
</evidence>
<dbReference type="EMBL" id="HF951689">
    <property type="protein sequence ID" value="CCW34083.1"/>
    <property type="molecule type" value="Genomic_DNA"/>
</dbReference>
<evidence type="ECO:0000256" key="6">
    <source>
        <dbReference type="ARBA" id="ARBA00022806"/>
    </source>
</evidence>
<dbReference type="InterPro" id="IPR033454">
    <property type="entry name" value="RecG_wedge"/>
</dbReference>
<feature type="domain" description="Helicase C-terminal" evidence="17">
    <location>
        <begin position="471"/>
        <end position="628"/>
    </location>
</feature>
<evidence type="ECO:0000256" key="13">
    <source>
        <dbReference type="ARBA" id="ARBA00034808"/>
    </source>
</evidence>
<feature type="domain" description="Helicase ATP-binding" evidence="16">
    <location>
        <begin position="288"/>
        <end position="449"/>
    </location>
</feature>
<organism evidence="18 19">
    <name type="scientific">Chthonomonas calidirosea (strain DSM 23976 / ICMP 18418 / T49)</name>
    <dbReference type="NCBI Taxonomy" id="1303518"/>
    <lineage>
        <taxon>Bacteria</taxon>
        <taxon>Bacillati</taxon>
        <taxon>Armatimonadota</taxon>
        <taxon>Chthonomonadia</taxon>
        <taxon>Chthonomonadales</taxon>
        <taxon>Chthonomonadaceae</taxon>
        <taxon>Chthonomonas</taxon>
    </lineage>
</organism>
<dbReference type="GO" id="GO:0016887">
    <property type="term" value="F:ATP hydrolysis activity"/>
    <property type="evidence" value="ECO:0007669"/>
    <property type="project" value="RHEA"/>
</dbReference>
<comment type="function">
    <text evidence="15">Plays a critical role in recombination and DNA repair. Helps process Holliday junction intermediates to mature products by catalyzing branch migration. Has replication fork regression activity, unwinds stalled or blocked replication forks to make a HJ that can be resolved. Has a DNA unwinding activity characteristic of a DNA helicase with 3'-5' polarity.</text>
</comment>
<dbReference type="PANTHER" id="PTHR47964:SF1">
    <property type="entry name" value="ATP-DEPENDENT DNA HELICASE HOMOLOG RECG, CHLOROPLASTIC"/>
    <property type="match status" value="1"/>
</dbReference>
<accession>S0EWJ3</accession>
<dbReference type="SUPFAM" id="SSF52540">
    <property type="entry name" value="P-loop containing nucleoside triphosphate hydrolases"/>
    <property type="match status" value="2"/>
</dbReference>
<dbReference type="GO" id="GO:0005524">
    <property type="term" value="F:ATP binding"/>
    <property type="evidence" value="ECO:0007669"/>
    <property type="project" value="UniProtKB-KW"/>
</dbReference>
<dbReference type="NCBIfam" id="NF008165">
    <property type="entry name" value="PRK10917.1-3"/>
    <property type="match status" value="1"/>
</dbReference>
<keyword evidence="19" id="KW-1185">Reference proteome</keyword>
<dbReference type="SMART" id="SM00490">
    <property type="entry name" value="HELICc"/>
    <property type="match status" value="1"/>
</dbReference>
<sequence>MSEKTAFPLTLDTPLQYVKGVGPLIAQRLAKLNLHTAGDLLRHYPRRWEDRTLFAHAAQLRGGEFVTLCGLPLSVSTTQPRPGLSLTKALLDDQGAAVMLVWFNQPYMEQVFRKLITAKHPVVVYGQAKRSGMIVEIQNPEWEPLDETGDSLSSGRITPVYPATEGITQARLRRLTDHVLRECLPLIDEPLPPELRQRYRLIELREALQNIHYPTTFEALDAARRRLVFEEFFFMQLYLALQRHKLHTNSQGIRFHVSLEKLHQSLQAVLPFPLTKAQQRAIAEIASDMSSGHLMNRLVQGDVGSGKTMVALAAILMTVQNGYQAALMAPTEILAQQHAIVLQRLLAPLHLRVELAIGSLSKREKQEVYERLRTGESLIAVGTHALIQEEVGFARLGLAIIDEQHRFGVLQRRALSRKGDQPHVLVMTATPIPRTLTLTLYGDLDVSVLDELPPGRKPITTHWRSRSKREQVYAAAERLLSDGRQAYIVCPLIEESEKLEAQSAAKLYDYIANKVYPHRRVGLLHGQMPPSEKEQVMLRFKAHELDVLVSTTVIEVGIDVPNASIIIIEDADRFGLAQLHQLRGRVGRGEYPSYCILLADPKTPEGKARMEIMVKTCDGFRIADEDLQLRGPGEFLGTKQSGLPNLHIADLLADRDVLVETRTAAFELVKQDPTLSSPQHRTLREALQRMHTHLELASVS</sequence>
<evidence type="ECO:0000256" key="4">
    <source>
        <dbReference type="ARBA" id="ARBA00022763"/>
    </source>
</evidence>
<dbReference type="Pfam" id="PF00270">
    <property type="entry name" value="DEAD"/>
    <property type="match status" value="1"/>
</dbReference>
<evidence type="ECO:0000256" key="7">
    <source>
        <dbReference type="ARBA" id="ARBA00022840"/>
    </source>
</evidence>
<keyword evidence="8" id="KW-0238">DNA-binding</keyword>
<protein>
    <recommendedName>
        <fullName evidence="2 15">ATP-dependent DNA helicase RecG</fullName>
        <ecNumber evidence="13 15">5.6.2.4</ecNumber>
    </recommendedName>
</protein>
<dbReference type="GO" id="GO:0043138">
    <property type="term" value="F:3'-5' DNA helicase activity"/>
    <property type="evidence" value="ECO:0007669"/>
    <property type="project" value="UniProtKB-EC"/>
</dbReference>
<dbReference type="GO" id="GO:0006310">
    <property type="term" value="P:DNA recombination"/>
    <property type="evidence" value="ECO:0007669"/>
    <property type="project" value="UniProtKB-UniRule"/>
</dbReference>
<comment type="catalytic activity">
    <reaction evidence="12 15">
        <text>Couples ATP hydrolysis with the unwinding of duplex DNA by translocating in the 3'-5' direction.</text>
        <dbReference type="EC" id="5.6.2.4"/>
    </reaction>
</comment>
<dbReference type="FunCoup" id="S0EWJ3">
    <property type="interactions" value="388"/>
</dbReference>
<dbReference type="PROSITE" id="PS51194">
    <property type="entry name" value="HELICASE_CTER"/>
    <property type="match status" value="1"/>
</dbReference>
<evidence type="ECO:0000256" key="9">
    <source>
        <dbReference type="ARBA" id="ARBA00023172"/>
    </source>
</evidence>
<keyword evidence="9 15" id="KW-0233">DNA recombination</keyword>
<proteinExistence type="inferred from homology"/>
<comment type="catalytic activity">
    <reaction evidence="14 15">
        <text>ATP + H2O = ADP + phosphate + H(+)</text>
        <dbReference type="Rhea" id="RHEA:13065"/>
        <dbReference type="ChEBI" id="CHEBI:15377"/>
        <dbReference type="ChEBI" id="CHEBI:15378"/>
        <dbReference type="ChEBI" id="CHEBI:30616"/>
        <dbReference type="ChEBI" id="CHEBI:43474"/>
        <dbReference type="ChEBI" id="CHEBI:456216"/>
        <dbReference type="EC" id="5.6.2.4"/>
    </reaction>
</comment>
<evidence type="ECO:0000256" key="1">
    <source>
        <dbReference type="ARBA" id="ARBA00007504"/>
    </source>
</evidence>
<dbReference type="InParanoid" id="S0EWJ3"/>
<reference evidence="19" key="1">
    <citation type="submission" date="2013-03" db="EMBL/GenBank/DDBJ databases">
        <title>Genome sequence of Chthonomonas calidirosea, the first sequenced genome from the Armatimonadetes phylum (formally candidate division OP10).</title>
        <authorList>
            <person name="Lee K.C.Y."/>
            <person name="Morgan X.C."/>
            <person name="Dunfield P.F."/>
            <person name="Tamas I."/>
            <person name="Houghton K.M."/>
            <person name="Vyssotski M."/>
            <person name="Ryan J.L.J."/>
            <person name="Lagutin K."/>
            <person name="McDonald I.R."/>
            <person name="Stott M.B."/>
        </authorList>
    </citation>
    <scope>NUCLEOTIDE SEQUENCE [LARGE SCALE GENOMIC DNA]</scope>
    <source>
        <strain evidence="19">DSM 23976 / ICMP 18418 / T49</strain>
    </source>
</reference>
<dbReference type="InterPro" id="IPR011545">
    <property type="entry name" value="DEAD/DEAH_box_helicase_dom"/>
</dbReference>
<dbReference type="HOGENOM" id="CLU_005122_7_1_0"/>
<dbReference type="Proteomes" id="UP000014227">
    <property type="component" value="Chromosome I"/>
</dbReference>
<dbReference type="NCBIfam" id="TIGR00643">
    <property type="entry name" value="recG"/>
    <property type="match status" value="1"/>
</dbReference>
<dbReference type="Pfam" id="PF19833">
    <property type="entry name" value="RecG_dom3_C"/>
    <property type="match status" value="1"/>
</dbReference>
<evidence type="ECO:0000256" key="10">
    <source>
        <dbReference type="ARBA" id="ARBA00023204"/>
    </source>
</evidence>
<keyword evidence="10 15" id="KW-0234">DNA repair</keyword>
<keyword evidence="3 15" id="KW-0547">Nucleotide-binding</keyword>
<dbReference type="InterPro" id="IPR012340">
    <property type="entry name" value="NA-bd_OB-fold"/>
</dbReference>
<comment type="similarity">
    <text evidence="1 15">Belongs to the helicase family. RecG subfamily.</text>
</comment>
<evidence type="ECO:0000256" key="2">
    <source>
        <dbReference type="ARBA" id="ARBA00017846"/>
    </source>
</evidence>
<dbReference type="SMART" id="SM00487">
    <property type="entry name" value="DEXDc"/>
    <property type="match status" value="1"/>
</dbReference>
<dbReference type="NCBIfam" id="NF008168">
    <property type="entry name" value="PRK10917.2-2"/>
    <property type="match status" value="1"/>
</dbReference>
<keyword evidence="4 15" id="KW-0227">DNA damage</keyword>
<dbReference type="PROSITE" id="PS51192">
    <property type="entry name" value="HELICASE_ATP_BIND_1"/>
    <property type="match status" value="1"/>
</dbReference>
<evidence type="ECO:0000256" key="12">
    <source>
        <dbReference type="ARBA" id="ARBA00034617"/>
    </source>
</evidence>
<dbReference type="eggNOG" id="COG1200">
    <property type="taxonomic scope" value="Bacteria"/>
</dbReference>
<keyword evidence="6 15" id="KW-0347">Helicase</keyword>
<dbReference type="Pfam" id="PF17191">
    <property type="entry name" value="RecG_wedge"/>
    <property type="match status" value="1"/>
</dbReference>
<evidence type="ECO:0000256" key="5">
    <source>
        <dbReference type="ARBA" id="ARBA00022801"/>
    </source>
</evidence>
<evidence type="ECO:0000313" key="19">
    <source>
        <dbReference type="Proteomes" id="UP000014227"/>
    </source>
</evidence>
<evidence type="ECO:0000259" key="16">
    <source>
        <dbReference type="PROSITE" id="PS51192"/>
    </source>
</evidence>
<dbReference type="InterPro" id="IPR001650">
    <property type="entry name" value="Helicase_C-like"/>
</dbReference>
<evidence type="ECO:0000256" key="14">
    <source>
        <dbReference type="ARBA" id="ARBA00048988"/>
    </source>
</evidence>
<evidence type="ECO:0000256" key="3">
    <source>
        <dbReference type="ARBA" id="ARBA00022741"/>
    </source>
</evidence>